<keyword evidence="9" id="KW-1185">Reference proteome</keyword>
<gene>
    <name evidence="8" type="ordered locus">DP1682</name>
</gene>
<sequence>MKSTNPLWKFLASVQLAIFIFFALASTSVIGTVIPQHRPMAFYLEAYGNFWTQIFLVLDIPEMYSSWWFTGLLCLLALNLIICTIDRFPITLRRIRATNGSFSREKIEAMPFCQSFQLPKRTAQQPQRILAKLGWPGQNFNRESYQLFFSQKSLWSHLGVYVVHISILVIFVGAMIGNIAGYKGSVMIAEGGATREIYSQDKSGPIPLGFELACDSFAIEYYDTGMPKTYRSHLTISENGKETLSQEIEVNSPLHYKGLTFYQASYEGFQTFMLKIKRSDTGNEQAFKLDFQEQEEWQEEGLQLGVINVIATDKHVERIKLWIFDGKSKPQTIWFDNNQTIKTTGLNATYEISAKQMYATGLQVTKDPGVWCVYLGCILLIIGLYISFFTSHRKIWLIIDQNKRITLAGFTAKNKAGFNKEFNKITRCLQTLEQDKQ</sequence>
<dbReference type="Proteomes" id="UP000000602">
    <property type="component" value="Chromosome"/>
</dbReference>
<dbReference type="PANTHER" id="PTHR31566:SF0">
    <property type="entry name" value="CYTOCHROME C BIOGENESIS PROTEIN CCS1, CHLOROPLASTIC"/>
    <property type="match status" value="1"/>
</dbReference>
<dbReference type="HOGENOM" id="CLU_034630_1_0_7"/>
<feature type="transmembrane region" description="Helical" evidence="6">
    <location>
        <begin position="158"/>
        <end position="180"/>
    </location>
</feature>
<evidence type="ECO:0000313" key="9">
    <source>
        <dbReference type="Proteomes" id="UP000000602"/>
    </source>
</evidence>
<dbReference type="GO" id="GO:0016020">
    <property type="term" value="C:membrane"/>
    <property type="evidence" value="ECO:0007669"/>
    <property type="project" value="UniProtKB-SubCell"/>
</dbReference>
<keyword evidence="5 6" id="KW-0472">Membrane</keyword>
<evidence type="ECO:0000256" key="6">
    <source>
        <dbReference type="SAM" id="Phobius"/>
    </source>
</evidence>
<dbReference type="AlphaFoldDB" id="Q6AML4"/>
<name>Q6AML4_DESPS</name>
<dbReference type="Pfam" id="PF05140">
    <property type="entry name" value="ResB"/>
    <property type="match status" value="2"/>
</dbReference>
<organism evidence="8 9">
    <name type="scientific">Desulfotalea psychrophila (strain LSv54 / DSM 12343)</name>
    <dbReference type="NCBI Taxonomy" id="177439"/>
    <lineage>
        <taxon>Bacteria</taxon>
        <taxon>Pseudomonadati</taxon>
        <taxon>Thermodesulfobacteriota</taxon>
        <taxon>Desulfobulbia</taxon>
        <taxon>Desulfobulbales</taxon>
        <taxon>Desulfocapsaceae</taxon>
        <taxon>Desulfotalea</taxon>
    </lineage>
</organism>
<dbReference type="EMBL" id="CR522870">
    <property type="protein sequence ID" value="CAG36411.1"/>
    <property type="molecule type" value="Genomic_DNA"/>
</dbReference>
<feature type="domain" description="ResB-like" evidence="7">
    <location>
        <begin position="354"/>
        <end position="423"/>
    </location>
</feature>
<dbReference type="STRING" id="177439.DP1682"/>
<evidence type="ECO:0000256" key="3">
    <source>
        <dbReference type="ARBA" id="ARBA00022748"/>
    </source>
</evidence>
<dbReference type="KEGG" id="dps:DP1682"/>
<evidence type="ECO:0000256" key="1">
    <source>
        <dbReference type="ARBA" id="ARBA00004141"/>
    </source>
</evidence>
<feature type="domain" description="ResB-like" evidence="7">
    <location>
        <begin position="14"/>
        <end position="295"/>
    </location>
</feature>
<evidence type="ECO:0000256" key="4">
    <source>
        <dbReference type="ARBA" id="ARBA00022989"/>
    </source>
</evidence>
<dbReference type="InterPro" id="IPR023494">
    <property type="entry name" value="Cyt_c_bgen_Ccs1/CcsB/ResB"/>
</dbReference>
<dbReference type="GO" id="GO:0017004">
    <property type="term" value="P:cytochrome complex assembly"/>
    <property type="evidence" value="ECO:0007669"/>
    <property type="project" value="UniProtKB-KW"/>
</dbReference>
<dbReference type="InterPro" id="IPR007816">
    <property type="entry name" value="ResB-like_domain"/>
</dbReference>
<keyword evidence="3" id="KW-0201">Cytochrome c-type biogenesis</keyword>
<reference evidence="9" key="1">
    <citation type="journal article" date="2004" name="Environ. Microbiol.">
        <title>The genome of Desulfotalea psychrophila, a sulfate-reducing bacterium from permanently cold Arctic sediments.</title>
        <authorList>
            <person name="Rabus R."/>
            <person name="Ruepp A."/>
            <person name="Frickey T."/>
            <person name="Rattei T."/>
            <person name="Fartmann B."/>
            <person name="Stark M."/>
            <person name="Bauer M."/>
            <person name="Zibat A."/>
            <person name="Lombardot T."/>
            <person name="Becker I."/>
            <person name="Amann J."/>
            <person name="Gellner K."/>
            <person name="Teeling H."/>
            <person name="Leuschner W.D."/>
            <person name="Gloeckner F.-O."/>
            <person name="Lupas A.N."/>
            <person name="Amann R."/>
            <person name="Klenk H.-P."/>
        </authorList>
    </citation>
    <scope>NUCLEOTIDE SEQUENCE [LARGE SCALE GENOMIC DNA]</scope>
    <source>
        <strain evidence="9">DSM 12343 / LSv54</strain>
    </source>
</reference>
<keyword evidence="4 6" id="KW-1133">Transmembrane helix</keyword>
<evidence type="ECO:0000259" key="7">
    <source>
        <dbReference type="Pfam" id="PF05140"/>
    </source>
</evidence>
<protein>
    <submittedName>
        <fullName evidence="8">Related to cytochrome c-type forming protein Ccs1</fullName>
    </submittedName>
</protein>
<comment type="subcellular location">
    <subcellularLocation>
        <location evidence="1">Membrane</location>
        <topology evidence="1">Multi-pass membrane protein</topology>
    </subcellularLocation>
</comment>
<feature type="transmembrane region" description="Helical" evidence="6">
    <location>
        <begin position="66"/>
        <end position="85"/>
    </location>
</feature>
<evidence type="ECO:0000256" key="2">
    <source>
        <dbReference type="ARBA" id="ARBA00022692"/>
    </source>
</evidence>
<evidence type="ECO:0000313" key="8">
    <source>
        <dbReference type="EMBL" id="CAG36411.1"/>
    </source>
</evidence>
<dbReference type="RefSeq" id="WP_011188923.1">
    <property type="nucleotide sequence ID" value="NC_006138.1"/>
</dbReference>
<feature type="transmembrane region" description="Helical" evidence="6">
    <location>
        <begin position="368"/>
        <end position="388"/>
    </location>
</feature>
<accession>Q6AML4</accession>
<evidence type="ECO:0000256" key="5">
    <source>
        <dbReference type="ARBA" id="ARBA00023136"/>
    </source>
</evidence>
<proteinExistence type="predicted"/>
<keyword evidence="2 6" id="KW-0812">Transmembrane</keyword>
<dbReference type="PANTHER" id="PTHR31566">
    <property type="entry name" value="CYTOCHROME C BIOGENESIS PROTEIN CCS1, CHLOROPLASTIC"/>
    <property type="match status" value="1"/>
</dbReference>
<dbReference type="eggNOG" id="COG1333">
    <property type="taxonomic scope" value="Bacteria"/>
</dbReference>